<comment type="caution">
    <text evidence="1">The sequence shown here is derived from an EMBL/GenBank/DDBJ whole genome shotgun (WGS) entry which is preliminary data.</text>
</comment>
<sequence>MGGLNKSLKEKFEDANNKRIILTLELAALLHDIGKLSSLFLQYRQKWQKNEDGWNWNNDPHCNEFFKKDELLKTNFKNLLDLFQKDLLSGDPGDFIKRDSEGSKPLFSKFTIQDSVHYHEKDPSKPGEVPSEIKDLIKVIKAADSFDAAWDRNNPLFYSDQTEGDIFETNVFGKEYCEDKIDFNSLDEKREKIYETLKEDLSCYLNSLRYCLNSKNEEERRKILETIKENSHRGTLSVTNRPDNDTSLWEHSYAVASLVKVILGHYLIYEELLDQFGKVRFGIFGVGWDGISFISKGQKIGDILGRKRIINELKSEIKKTVEFEFCLGNSIYEDDNGIYFLIPAFLTKKGEQAKSYEEYLKELESKIIEKSYEISKGDLMPHFYFEEKVKNTQFITHLTLCIQELRKRIPIPVLFPDHKILKKEKEWPSGKTICPICQRRPIIDETKNICETCLERRGNNVKDTLKEGYTPFASEIALANPQSKSPQSKKLCLIIARFELENWLNGRMIRTLFVKNAPLLENEVKNLGRIKDFINEENKAKDYFEREGTEYNFRRIKKEITNPTNDTIFLYSRRNKFEIPDNLKAQWERLEISAREELQKVENREHILENVICAKTPTPSTILDVWMTTQEFNQGLNGKDFFPEKKRPVLTGINKKVEGIDFYAIYKGKINNISCEVVPIKEENGEVKILIISHTYDEFIQQIKDENKLVMEKLEGKTIKEIEVPFKKEEVAYQKYYPLRLITQSPELYLAIVPADSALQFTNQIYKKYIREYGKVIGRLPFAIGNIFFDKHMPMFIVLDAARRLLKTFERNSKKPVSAKIEEVEKDGKITIKLSYAQKPLKSFSWQLPYRLGNNDIDYHHPFFILSSQANLDYNARKTLFPTVQGNVIHFSELKGCDTIEIYPNFYKFRFLDATTRRYELYEPESEDFALQIYTVEDIEQTFEQLWSFLLTKITDTSLRHIEELLSDKLREWADDSGKLPPEADRIWEELAKVTIISAFGFKPEEIISSEFQFLMRSLKSKAFFDLIELYARILKRRLEEGK</sequence>
<name>A0A7C3UYE8_UNCW3</name>
<reference evidence="1" key="1">
    <citation type="journal article" date="2020" name="mSystems">
        <title>Genome- and Community-Level Interaction Insights into Carbon Utilization and Element Cycling Functions of Hydrothermarchaeota in Hydrothermal Sediment.</title>
        <authorList>
            <person name="Zhou Z."/>
            <person name="Liu Y."/>
            <person name="Xu W."/>
            <person name="Pan J."/>
            <person name="Luo Z.H."/>
            <person name="Li M."/>
        </authorList>
    </citation>
    <scope>NUCLEOTIDE SEQUENCE [LARGE SCALE GENOMIC DNA]</scope>
    <source>
        <strain evidence="1">SpSt-906</strain>
    </source>
</reference>
<evidence type="ECO:0008006" key="2">
    <source>
        <dbReference type="Google" id="ProtNLM"/>
    </source>
</evidence>
<gene>
    <name evidence="1" type="ORF">ENX07_03335</name>
</gene>
<accession>A0A7C3UYE8</accession>
<proteinExistence type="predicted"/>
<protein>
    <recommendedName>
        <fullName evidence="2">CRISPR-associated protein Csx11</fullName>
    </recommendedName>
</protein>
<dbReference type="AlphaFoldDB" id="A0A7C3UYE8"/>
<dbReference type="EMBL" id="DTMQ01000019">
    <property type="protein sequence ID" value="HGE99086.1"/>
    <property type="molecule type" value="Genomic_DNA"/>
</dbReference>
<evidence type="ECO:0000313" key="1">
    <source>
        <dbReference type="EMBL" id="HGE99086.1"/>
    </source>
</evidence>
<organism evidence="1">
    <name type="scientific">candidate division WOR-3 bacterium</name>
    <dbReference type="NCBI Taxonomy" id="2052148"/>
    <lineage>
        <taxon>Bacteria</taxon>
        <taxon>Bacteria division WOR-3</taxon>
    </lineage>
</organism>